<protein>
    <submittedName>
        <fullName evidence="2">Uncharacterized protein</fullName>
    </submittedName>
</protein>
<keyword evidence="1" id="KW-0812">Transmembrane</keyword>
<dbReference type="EMBL" id="JADFTT010000494">
    <property type="protein sequence ID" value="KAG5760951.1"/>
    <property type="molecule type" value="Genomic_DNA"/>
</dbReference>
<evidence type="ECO:0000313" key="3">
    <source>
        <dbReference type="Proteomes" id="UP000750502"/>
    </source>
</evidence>
<reference evidence="2" key="1">
    <citation type="journal article" date="2020" name="bioRxiv">
        <title>Historical genomics reveals the evolutionary mechanisms behind multiple outbreaks of the host-specific coffee wilt pathogen Fusarium xylarioides.</title>
        <authorList>
            <person name="Peck D."/>
            <person name="Nowell R.W."/>
            <person name="Flood J."/>
            <person name="Ryan M.J."/>
            <person name="Barraclough T.G."/>
        </authorList>
    </citation>
    <scope>NUCLEOTIDE SEQUENCE</scope>
    <source>
        <strain evidence="2">IMI 127659i</strain>
    </source>
</reference>
<feature type="transmembrane region" description="Helical" evidence="1">
    <location>
        <begin position="42"/>
        <end position="61"/>
    </location>
</feature>
<keyword evidence="1" id="KW-0472">Membrane</keyword>
<accession>A0A9P7KXH4</accession>
<evidence type="ECO:0000256" key="1">
    <source>
        <dbReference type="SAM" id="Phobius"/>
    </source>
</evidence>
<sequence>MPPKMPRLDDLLALLQVFFALRLQEGRRPRQSLRRKVVFRHYPLLLLLLLLLLPISSSRLTSPPWAAFLDLSDAPILFHPPRPPARKA</sequence>
<evidence type="ECO:0000313" key="2">
    <source>
        <dbReference type="EMBL" id="KAG5760951.1"/>
    </source>
</evidence>
<comment type="caution">
    <text evidence="2">The sequence shown here is derived from an EMBL/GenBank/DDBJ whole genome shotgun (WGS) entry which is preliminary data.</text>
</comment>
<name>A0A9P7KXH4_9HYPO</name>
<dbReference type="OrthoDB" id="5106456at2759"/>
<reference evidence="2" key="2">
    <citation type="submission" date="2020-10" db="EMBL/GenBank/DDBJ databases">
        <authorList>
            <person name="Peck L.D."/>
            <person name="Nowell R.W."/>
            <person name="Flood J."/>
            <person name="Ryan M.J."/>
            <person name="Barraclough T.G."/>
        </authorList>
    </citation>
    <scope>NUCLEOTIDE SEQUENCE</scope>
    <source>
        <strain evidence="2">IMI 127659i</strain>
    </source>
</reference>
<dbReference type="Proteomes" id="UP000750502">
    <property type="component" value="Unassembled WGS sequence"/>
</dbReference>
<organism evidence="2 3">
    <name type="scientific">Fusarium xylarioides</name>
    <dbReference type="NCBI Taxonomy" id="221167"/>
    <lineage>
        <taxon>Eukaryota</taxon>
        <taxon>Fungi</taxon>
        <taxon>Dikarya</taxon>
        <taxon>Ascomycota</taxon>
        <taxon>Pezizomycotina</taxon>
        <taxon>Sordariomycetes</taxon>
        <taxon>Hypocreomycetidae</taxon>
        <taxon>Hypocreales</taxon>
        <taxon>Nectriaceae</taxon>
        <taxon>Fusarium</taxon>
        <taxon>Fusarium fujikuroi species complex</taxon>
    </lineage>
</organism>
<dbReference type="AlphaFoldDB" id="A0A9P7KXH4"/>
<gene>
    <name evidence="2" type="ORF">H9Q72_010936</name>
</gene>
<proteinExistence type="predicted"/>
<keyword evidence="1" id="KW-1133">Transmembrane helix</keyword>
<keyword evidence="3" id="KW-1185">Reference proteome</keyword>